<proteinExistence type="predicted"/>
<reference evidence="1 2" key="1">
    <citation type="submission" date="2019-01" db="EMBL/GenBank/DDBJ databases">
        <title>Genome sequencing of the rare red list fungi Fomitopsis rosea.</title>
        <authorList>
            <person name="Buettner E."/>
            <person name="Kellner H."/>
        </authorList>
    </citation>
    <scope>NUCLEOTIDE SEQUENCE [LARGE SCALE GENOMIC DNA]</scope>
    <source>
        <strain evidence="1 2">DSM 105464</strain>
    </source>
</reference>
<dbReference type="Proteomes" id="UP000298390">
    <property type="component" value="Unassembled WGS sequence"/>
</dbReference>
<sequence length="496" mass="55803">MRPAGRHGLNEDTWSIVLSFADPNDAHSLSLVSRIIHPAARRVVLSRAKISSQGQLEHVCAFMLEEPQHRARWLRELHISDSALNASAEGLAAKLADLLGAAQNIASLALPCVESILEAEPRVGTALASLARLEVVKFSGVFAQSLNMANTMASSPTDVTLILGTSWDDEYSTSELPVMLSHLALLRKASVVEIEFSELSGTNSYVRSYGEPSNFDFELGQLGQQPTVREFRFRCGGPLPLFHIFPNMQVLHLRCMEDEFAQFDWEEWAWTDSVPLVEVTTDDNDQLVCLAWAHGTPMLRQLYLDQPPSHDSDVDFDVDSLRPICLTFPLEEWHAPRRTNLPLWGGHLEDPAEGRLRYLQVTAKCHSEEDMPVRWVTWLLPALRASQLVCLRLNFHVTTSSGKVTRLDEARQLLVKHLPSLRYLCIAEGKFPVEDLISAFHPRFVGECAWWRVHEVAGERRSESISCEAGERVERYLRSAEFEKMLSLNGFVLNDA</sequence>
<dbReference type="EMBL" id="SEKV01000530">
    <property type="protein sequence ID" value="TFY56132.1"/>
    <property type="molecule type" value="Genomic_DNA"/>
</dbReference>
<accession>A0A4Y9Y217</accession>
<name>A0A4Y9Y217_9APHY</name>
<gene>
    <name evidence="1" type="ORF">EVJ58_g7828</name>
</gene>
<comment type="caution">
    <text evidence="1">The sequence shown here is derived from an EMBL/GenBank/DDBJ whole genome shotgun (WGS) entry which is preliminary data.</text>
</comment>
<evidence type="ECO:0008006" key="3">
    <source>
        <dbReference type="Google" id="ProtNLM"/>
    </source>
</evidence>
<evidence type="ECO:0000313" key="2">
    <source>
        <dbReference type="Proteomes" id="UP000298390"/>
    </source>
</evidence>
<protein>
    <recommendedName>
        <fullName evidence="3">F-box domain-containing protein</fullName>
    </recommendedName>
</protein>
<organism evidence="1 2">
    <name type="scientific">Rhodofomes roseus</name>
    <dbReference type="NCBI Taxonomy" id="34475"/>
    <lineage>
        <taxon>Eukaryota</taxon>
        <taxon>Fungi</taxon>
        <taxon>Dikarya</taxon>
        <taxon>Basidiomycota</taxon>
        <taxon>Agaricomycotina</taxon>
        <taxon>Agaricomycetes</taxon>
        <taxon>Polyporales</taxon>
        <taxon>Rhodofomes</taxon>
    </lineage>
</organism>
<dbReference type="STRING" id="34475.A0A4Y9Y217"/>
<dbReference type="AlphaFoldDB" id="A0A4Y9Y217"/>
<evidence type="ECO:0000313" key="1">
    <source>
        <dbReference type="EMBL" id="TFY56132.1"/>
    </source>
</evidence>